<dbReference type="SUPFAM" id="SSF88659">
    <property type="entry name" value="Sigma3 and sigma4 domains of RNA polymerase sigma factors"/>
    <property type="match status" value="1"/>
</dbReference>
<reference evidence="1 2" key="1">
    <citation type="submission" date="2020-07" db="EMBL/GenBank/DDBJ databases">
        <title>Vallitalea guaymasensis genome.</title>
        <authorList>
            <person name="Postec A."/>
        </authorList>
    </citation>
    <scope>NUCLEOTIDE SEQUENCE [LARGE SCALE GENOMIC DNA]</scope>
    <source>
        <strain evidence="1 2">Ra1766G1</strain>
    </source>
</reference>
<dbReference type="InterPro" id="IPR013324">
    <property type="entry name" value="RNA_pol_sigma_r3/r4-like"/>
</dbReference>
<dbReference type="Proteomes" id="UP000677305">
    <property type="component" value="Chromosome"/>
</dbReference>
<dbReference type="AlphaFoldDB" id="A0A8J8ME51"/>
<gene>
    <name evidence="1" type="ORF">HYG85_20400</name>
</gene>
<dbReference type="RefSeq" id="WP_212691229.1">
    <property type="nucleotide sequence ID" value="NZ_CP058561.1"/>
</dbReference>
<dbReference type="EMBL" id="CP058561">
    <property type="protein sequence ID" value="QUH31153.1"/>
    <property type="molecule type" value="Genomic_DNA"/>
</dbReference>
<evidence type="ECO:0000313" key="2">
    <source>
        <dbReference type="Proteomes" id="UP000677305"/>
    </source>
</evidence>
<keyword evidence="2" id="KW-1185">Reference proteome</keyword>
<accession>A0A8J8ME51</accession>
<organism evidence="1 2">
    <name type="scientific">Vallitalea guaymasensis</name>
    <dbReference type="NCBI Taxonomy" id="1185412"/>
    <lineage>
        <taxon>Bacteria</taxon>
        <taxon>Bacillati</taxon>
        <taxon>Bacillota</taxon>
        <taxon>Clostridia</taxon>
        <taxon>Lachnospirales</taxon>
        <taxon>Vallitaleaceae</taxon>
        <taxon>Vallitalea</taxon>
    </lineage>
</organism>
<protein>
    <submittedName>
        <fullName evidence="1">Uncharacterized protein</fullName>
    </submittedName>
</protein>
<proteinExistence type="predicted"/>
<dbReference type="KEGG" id="vgu:HYG85_20400"/>
<name>A0A8J8ME51_9FIRM</name>
<sequence length="133" mass="16004">MKVKINYEGTEILVEEEIKICLDELKREEESRKRKNRRKEILWDAILIEGMEVLELLNMSSIEDEVIEDIYLQGLYSLLIGLEDFDKKLIKDRFVNELKYKELSTKYNMPVSSIQYKLERIYKYINCELTKNN</sequence>
<evidence type="ECO:0000313" key="1">
    <source>
        <dbReference type="EMBL" id="QUH31153.1"/>
    </source>
</evidence>